<keyword evidence="3" id="KW-1185">Reference proteome</keyword>
<keyword evidence="1" id="KW-0472">Membrane</keyword>
<proteinExistence type="predicted"/>
<evidence type="ECO:0000313" key="2">
    <source>
        <dbReference type="EMBL" id="KAK7084073.1"/>
    </source>
</evidence>
<keyword evidence="1" id="KW-0812">Transmembrane</keyword>
<evidence type="ECO:0000256" key="1">
    <source>
        <dbReference type="SAM" id="Phobius"/>
    </source>
</evidence>
<keyword evidence="1" id="KW-1133">Transmembrane helix</keyword>
<gene>
    <name evidence="2" type="ORF">SK128_027216</name>
</gene>
<feature type="transmembrane region" description="Helical" evidence="1">
    <location>
        <begin position="269"/>
        <end position="289"/>
    </location>
</feature>
<dbReference type="AlphaFoldDB" id="A0AAN8XR18"/>
<sequence length="313" mass="33588">MRMEISMNNARPTVSTINLIESSQSSLSDIPLTSPAVSSVEAESEYISLYSNQSNISAAKYWVIKKGLTAATGLGIAVWGVVGFGGVLSLLLNSKYDACVNIAAGMIAVGVSLSILSAILYTKAITYCRKQELVVSHLARRLAMGEGGAPALVLLNHLERPMHVMAPLDIIARARDRGGSYVNGVPVLQFSRGMTLKYGCIGRDGKNATVYLPDPNSPIDRYPKLRISVIASVACFYVGITIVTTFLIVWVSAYPNDDKTMLVSTIMDILGGVLAIIAMGLGAFVYSLCLKYELQDESDCGNPTYTNPIMTIS</sequence>
<protein>
    <recommendedName>
        <fullName evidence="4">Transmembrane protein</fullName>
    </recommendedName>
</protein>
<feature type="transmembrane region" description="Helical" evidence="1">
    <location>
        <begin position="98"/>
        <end position="121"/>
    </location>
</feature>
<feature type="transmembrane region" description="Helical" evidence="1">
    <location>
        <begin position="68"/>
        <end position="92"/>
    </location>
</feature>
<dbReference type="Proteomes" id="UP001381693">
    <property type="component" value="Unassembled WGS sequence"/>
</dbReference>
<organism evidence="2 3">
    <name type="scientific">Halocaridina rubra</name>
    <name type="common">Hawaiian red shrimp</name>
    <dbReference type="NCBI Taxonomy" id="373956"/>
    <lineage>
        <taxon>Eukaryota</taxon>
        <taxon>Metazoa</taxon>
        <taxon>Ecdysozoa</taxon>
        <taxon>Arthropoda</taxon>
        <taxon>Crustacea</taxon>
        <taxon>Multicrustacea</taxon>
        <taxon>Malacostraca</taxon>
        <taxon>Eumalacostraca</taxon>
        <taxon>Eucarida</taxon>
        <taxon>Decapoda</taxon>
        <taxon>Pleocyemata</taxon>
        <taxon>Caridea</taxon>
        <taxon>Atyoidea</taxon>
        <taxon>Atyidae</taxon>
        <taxon>Halocaridina</taxon>
    </lineage>
</organism>
<name>A0AAN8XR18_HALRR</name>
<evidence type="ECO:0008006" key="4">
    <source>
        <dbReference type="Google" id="ProtNLM"/>
    </source>
</evidence>
<feature type="transmembrane region" description="Helical" evidence="1">
    <location>
        <begin position="227"/>
        <end position="249"/>
    </location>
</feature>
<evidence type="ECO:0000313" key="3">
    <source>
        <dbReference type="Proteomes" id="UP001381693"/>
    </source>
</evidence>
<dbReference type="EMBL" id="JAXCGZ010002298">
    <property type="protein sequence ID" value="KAK7084073.1"/>
    <property type="molecule type" value="Genomic_DNA"/>
</dbReference>
<reference evidence="2 3" key="1">
    <citation type="submission" date="2023-11" db="EMBL/GenBank/DDBJ databases">
        <title>Halocaridina rubra genome assembly.</title>
        <authorList>
            <person name="Smith C."/>
        </authorList>
    </citation>
    <scope>NUCLEOTIDE SEQUENCE [LARGE SCALE GENOMIC DNA]</scope>
    <source>
        <strain evidence="2">EP-1</strain>
        <tissue evidence="2">Whole</tissue>
    </source>
</reference>
<accession>A0AAN8XR18</accession>
<comment type="caution">
    <text evidence="2">The sequence shown here is derived from an EMBL/GenBank/DDBJ whole genome shotgun (WGS) entry which is preliminary data.</text>
</comment>